<keyword evidence="2" id="KW-1133">Transmembrane helix</keyword>
<sequence>MWIRVTGQRFDAVFGGRNGGAARMLGSMQMRNALKLSILLVLAAMAAGSAAAQDLAPVVRVEGLGRGLVRLNEPWQFHLGDDPHWAEPDSNTAPGQAGWEAIKPDRPWGAQGHFAAHGFAWYRLRLNITPVANLRSQIQLLIPGITDAYEVYWNGSLVGRYGTLSPHPSWPAVYQPQWFTLPSPYTGTLAIRVWQGPLGSSSSGIVGGFSEAPILGDADSISGYVGIWNYEFLKGTLFANALNLLYLIVGIAGIALWSRRRNERLLLWFSIFAVCPAIWGSVYTMRIPVSSQFAQFLVQPLWQLRNVALWFLLIEMLHLGNKRHLAQWARILALVSVTAAFLDGCLIYIPAAWLSSTAGAWADGILTVIIEPCDLYLLVLAIFGFRQKLDSVRWVVAVSASLSQLGAVIAATAGQGQRFTHWTLAQRLYSPLFHIGPVSLSVLQVLDLMVFSSIVYAVYRFVFEQQTRKALLEQELESARELQRVLIPEKPPELAGYTISSAYHPALEVGGDFFQVLPLEGEQAGSCLVILGDVSGKGLRAAMAVSLIVGAVRTLAENYSSPAEILAGLSRRLHGRLQGGFTTCLAMRLDSDGGCTLASAGHPAPYLNGKEIELPGALPLGIDPSIDYEETAMKFKPGDRCTLYTDGLLEARADSGEIFSFERLQRLLSEAHDADTASRAAVQFGQEDDITVLTLTRSA</sequence>
<dbReference type="GO" id="GO:0016791">
    <property type="term" value="F:phosphatase activity"/>
    <property type="evidence" value="ECO:0007669"/>
    <property type="project" value="TreeGrafter"/>
</dbReference>
<dbReference type="InterPro" id="IPR036457">
    <property type="entry name" value="PPM-type-like_dom_sf"/>
</dbReference>
<keyword evidence="5" id="KW-1185">Reference proteome</keyword>
<evidence type="ECO:0000259" key="3">
    <source>
        <dbReference type="SMART" id="SM00331"/>
    </source>
</evidence>
<evidence type="ECO:0000313" key="5">
    <source>
        <dbReference type="Proteomes" id="UP000321820"/>
    </source>
</evidence>
<dbReference type="OrthoDB" id="4935951at2"/>
<proteinExistence type="predicted"/>
<evidence type="ECO:0000256" key="1">
    <source>
        <dbReference type="ARBA" id="ARBA00022801"/>
    </source>
</evidence>
<dbReference type="InterPro" id="IPR001932">
    <property type="entry name" value="PPM-type_phosphatase-like_dom"/>
</dbReference>
<feature type="transmembrane region" description="Helical" evidence="2">
    <location>
        <begin position="265"/>
        <end position="282"/>
    </location>
</feature>
<feature type="domain" description="PPM-type phosphatase" evidence="3">
    <location>
        <begin position="494"/>
        <end position="697"/>
    </location>
</feature>
<evidence type="ECO:0000313" key="4">
    <source>
        <dbReference type="EMBL" id="QEE28730.1"/>
    </source>
</evidence>
<dbReference type="SMART" id="SM00331">
    <property type="entry name" value="PP2C_SIG"/>
    <property type="match status" value="1"/>
</dbReference>
<organism evidence="4 5">
    <name type="scientific">Terriglobus albidus</name>
    <dbReference type="NCBI Taxonomy" id="1592106"/>
    <lineage>
        <taxon>Bacteria</taxon>
        <taxon>Pseudomonadati</taxon>
        <taxon>Acidobacteriota</taxon>
        <taxon>Terriglobia</taxon>
        <taxon>Terriglobales</taxon>
        <taxon>Acidobacteriaceae</taxon>
        <taxon>Terriglobus</taxon>
    </lineage>
</organism>
<dbReference type="PANTHER" id="PTHR43156:SF2">
    <property type="entry name" value="STAGE II SPORULATION PROTEIN E"/>
    <property type="match status" value="1"/>
</dbReference>
<dbReference type="Proteomes" id="UP000321820">
    <property type="component" value="Chromosome"/>
</dbReference>
<feature type="transmembrane region" description="Helical" evidence="2">
    <location>
        <begin position="365"/>
        <end position="385"/>
    </location>
</feature>
<dbReference type="PANTHER" id="PTHR43156">
    <property type="entry name" value="STAGE II SPORULATION PROTEIN E-RELATED"/>
    <property type="match status" value="1"/>
</dbReference>
<gene>
    <name evidence="4" type="ORF">FTW19_12410</name>
</gene>
<feature type="transmembrane region" description="Helical" evidence="2">
    <location>
        <begin position="302"/>
        <end position="319"/>
    </location>
</feature>
<feature type="transmembrane region" description="Helical" evidence="2">
    <location>
        <begin position="331"/>
        <end position="353"/>
    </location>
</feature>
<dbReference type="Gene3D" id="3.60.40.10">
    <property type="entry name" value="PPM-type phosphatase domain"/>
    <property type="match status" value="1"/>
</dbReference>
<feature type="transmembrane region" description="Helical" evidence="2">
    <location>
        <begin position="237"/>
        <end position="258"/>
    </location>
</feature>
<name>A0A5B9EDB4_9BACT</name>
<dbReference type="AlphaFoldDB" id="A0A5B9EDB4"/>
<keyword evidence="1" id="KW-0378">Hydrolase</keyword>
<dbReference type="EMBL" id="CP042806">
    <property type="protein sequence ID" value="QEE28730.1"/>
    <property type="molecule type" value="Genomic_DNA"/>
</dbReference>
<dbReference type="SUPFAM" id="SSF81606">
    <property type="entry name" value="PP2C-like"/>
    <property type="match status" value="1"/>
</dbReference>
<feature type="transmembrane region" description="Helical" evidence="2">
    <location>
        <begin position="433"/>
        <end position="459"/>
    </location>
</feature>
<evidence type="ECO:0000256" key="2">
    <source>
        <dbReference type="SAM" id="Phobius"/>
    </source>
</evidence>
<dbReference type="InterPro" id="IPR052016">
    <property type="entry name" value="Bact_Sigma-Reg"/>
</dbReference>
<feature type="transmembrane region" description="Helical" evidence="2">
    <location>
        <begin position="392"/>
        <end position="413"/>
    </location>
</feature>
<accession>A0A5B9EDB4</accession>
<keyword evidence="2" id="KW-0472">Membrane</keyword>
<dbReference type="Gene3D" id="2.60.120.260">
    <property type="entry name" value="Galactose-binding domain-like"/>
    <property type="match status" value="1"/>
</dbReference>
<dbReference type="SUPFAM" id="SSF49785">
    <property type="entry name" value="Galactose-binding domain-like"/>
    <property type="match status" value="1"/>
</dbReference>
<protein>
    <submittedName>
        <fullName evidence="4">SpoIIE family protein phosphatase</fullName>
    </submittedName>
</protein>
<dbReference type="InterPro" id="IPR008979">
    <property type="entry name" value="Galactose-bd-like_sf"/>
</dbReference>
<keyword evidence="2" id="KW-0812">Transmembrane</keyword>
<dbReference type="Pfam" id="PF07228">
    <property type="entry name" value="SpoIIE"/>
    <property type="match status" value="1"/>
</dbReference>
<dbReference type="KEGG" id="talb:FTW19_12410"/>
<reference evidence="4 5" key="1">
    <citation type="submission" date="2019-08" db="EMBL/GenBank/DDBJ databases">
        <title>Complete genome sequence of Terriglobus albidus strain ORNL.</title>
        <authorList>
            <person name="Podar M."/>
        </authorList>
    </citation>
    <scope>NUCLEOTIDE SEQUENCE [LARGE SCALE GENOMIC DNA]</scope>
    <source>
        <strain evidence="4 5">ORNL</strain>
    </source>
</reference>